<sequence length="202" mass="22743">MDIPSSIEKSLKGSVKYLSFLQLLGGLSALLFGAGLMSISFIDIGQNAGTNIFLRIMGTGLFLLLVGIYFETRSKQKKWSAVLQALKYRPQDIVWVYQQVNKAGMYVASLPMSDIKLGTINLVYVYLQNGQHELFNLPAGQAEEVMSFFRTYFPAISLGYEPELAALYKKNPLTLVKQPRRSDKIKEVIVRGPILWRTWLGI</sequence>
<dbReference type="AlphaFoldDB" id="A0A1F4TS34"/>
<feature type="transmembrane region" description="Helical" evidence="1">
    <location>
        <begin position="20"/>
        <end position="40"/>
    </location>
</feature>
<keyword evidence="1" id="KW-1133">Transmembrane helix</keyword>
<accession>A0A1F4TS34</accession>
<proteinExistence type="predicted"/>
<keyword evidence="1" id="KW-0812">Transmembrane</keyword>
<evidence type="ECO:0000313" key="2">
    <source>
        <dbReference type="EMBL" id="OGC35370.1"/>
    </source>
</evidence>
<comment type="caution">
    <text evidence="2">The sequence shown here is derived from an EMBL/GenBank/DDBJ whole genome shotgun (WGS) entry which is preliminary data.</text>
</comment>
<evidence type="ECO:0000256" key="1">
    <source>
        <dbReference type="SAM" id="Phobius"/>
    </source>
</evidence>
<dbReference type="EMBL" id="MEUF01000029">
    <property type="protein sequence ID" value="OGC35370.1"/>
    <property type="molecule type" value="Genomic_DNA"/>
</dbReference>
<gene>
    <name evidence="2" type="ORF">A2311_03415</name>
</gene>
<protein>
    <submittedName>
        <fullName evidence="2">Uncharacterized protein</fullName>
    </submittedName>
</protein>
<evidence type="ECO:0000313" key="3">
    <source>
        <dbReference type="Proteomes" id="UP000178951"/>
    </source>
</evidence>
<dbReference type="Proteomes" id="UP000178951">
    <property type="component" value="Unassembled WGS sequence"/>
</dbReference>
<organism evidence="2 3">
    <name type="scientific">candidate division WOR-1 bacterium RIFOXYB2_FULL_48_7</name>
    <dbReference type="NCBI Taxonomy" id="1802583"/>
    <lineage>
        <taxon>Bacteria</taxon>
        <taxon>Bacillati</taxon>
        <taxon>Saganbacteria</taxon>
    </lineage>
</organism>
<name>A0A1F4TS34_UNCSA</name>
<dbReference type="STRING" id="1802583.A2311_03415"/>
<keyword evidence="1" id="KW-0472">Membrane</keyword>
<reference evidence="2 3" key="1">
    <citation type="journal article" date="2016" name="Nat. Commun.">
        <title>Thousands of microbial genomes shed light on interconnected biogeochemical processes in an aquifer system.</title>
        <authorList>
            <person name="Anantharaman K."/>
            <person name="Brown C.T."/>
            <person name="Hug L.A."/>
            <person name="Sharon I."/>
            <person name="Castelle C.J."/>
            <person name="Probst A.J."/>
            <person name="Thomas B.C."/>
            <person name="Singh A."/>
            <person name="Wilkins M.J."/>
            <person name="Karaoz U."/>
            <person name="Brodie E.L."/>
            <person name="Williams K.H."/>
            <person name="Hubbard S.S."/>
            <person name="Banfield J.F."/>
        </authorList>
    </citation>
    <scope>NUCLEOTIDE SEQUENCE [LARGE SCALE GENOMIC DNA]</scope>
</reference>
<feature type="transmembrane region" description="Helical" evidence="1">
    <location>
        <begin position="52"/>
        <end position="70"/>
    </location>
</feature>